<dbReference type="PROSITE" id="PS50980">
    <property type="entry name" value="COA_CT_NTER"/>
    <property type="match status" value="1"/>
</dbReference>
<comment type="caution">
    <text evidence="15">The sequence shown here is derived from an EMBL/GenBank/DDBJ whole genome shotgun (WGS) entry which is preliminary data.</text>
</comment>
<evidence type="ECO:0000256" key="4">
    <source>
        <dbReference type="ARBA" id="ARBA00022723"/>
    </source>
</evidence>
<dbReference type="Pfam" id="PF01039">
    <property type="entry name" value="Carboxyl_trans"/>
    <property type="match status" value="1"/>
</dbReference>
<keyword evidence="2 13" id="KW-0444">Lipid biosynthesis</keyword>
<feature type="binding site" evidence="13">
    <location>
        <position position="59"/>
    </location>
    <ligand>
        <name>Zn(2+)</name>
        <dbReference type="ChEBI" id="CHEBI:29105"/>
    </ligand>
</feature>
<dbReference type="RefSeq" id="WP_209459036.1">
    <property type="nucleotide sequence ID" value="NZ_JAGGKC010000008.1"/>
</dbReference>
<accession>A0ABS4G2P7</accession>
<comment type="subunit">
    <text evidence="13">Acetyl-CoA carboxylase is a heterohexamer composed of biotin carboxyl carrier protein (AccB), biotin carboxylase (AccC) and two subunits each of ACCase subunit alpha (AccA) and ACCase subunit beta (AccD).</text>
</comment>
<keyword evidence="10 13" id="KW-0443">Lipid metabolism</keyword>
<comment type="function">
    <text evidence="12 13">Component of the acetyl coenzyme A carboxylase (ACC) complex. Biotin carboxylase (BC) catalyzes the carboxylation of biotin on its carrier protein (BCCP) and then the CO(2) group is transferred by the transcarboxylase to acetyl-CoA to form malonyl-CoA.</text>
</comment>
<evidence type="ECO:0000256" key="12">
    <source>
        <dbReference type="ARBA" id="ARBA00025280"/>
    </source>
</evidence>
<name>A0ABS4G2P7_9CLOT</name>
<dbReference type="Proteomes" id="UP001519271">
    <property type="component" value="Unassembled WGS sequence"/>
</dbReference>
<keyword evidence="6 13" id="KW-0863">Zinc-finger</keyword>
<evidence type="ECO:0000256" key="13">
    <source>
        <dbReference type="HAMAP-Rule" id="MF_01395"/>
    </source>
</evidence>
<proteinExistence type="inferred from homology"/>
<evidence type="ECO:0000256" key="3">
    <source>
        <dbReference type="ARBA" id="ARBA00022679"/>
    </source>
</evidence>
<keyword evidence="9 13" id="KW-0067">ATP-binding</keyword>
<organism evidence="15 16">
    <name type="scientific">Youngiibacter multivorans</name>
    <dbReference type="NCBI Taxonomy" id="937251"/>
    <lineage>
        <taxon>Bacteria</taxon>
        <taxon>Bacillati</taxon>
        <taxon>Bacillota</taxon>
        <taxon>Clostridia</taxon>
        <taxon>Eubacteriales</taxon>
        <taxon>Clostridiaceae</taxon>
        <taxon>Youngiibacter</taxon>
    </lineage>
</organism>
<evidence type="ECO:0000259" key="14">
    <source>
        <dbReference type="PROSITE" id="PS50980"/>
    </source>
</evidence>
<dbReference type="InterPro" id="IPR000438">
    <property type="entry name" value="Acetyl_CoA_COase_Trfase_b_su"/>
</dbReference>
<keyword evidence="13" id="KW-0963">Cytoplasm</keyword>
<dbReference type="Pfam" id="PF17848">
    <property type="entry name" value="Zn_ribbon_ACC"/>
    <property type="match status" value="1"/>
</dbReference>
<evidence type="ECO:0000256" key="7">
    <source>
        <dbReference type="ARBA" id="ARBA00022832"/>
    </source>
</evidence>
<feature type="binding site" evidence="13">
    <location>
        <position position="43"/>
    </location>
    <ligand>
        <name>Zn(2+)</name>
        <dbReference type="ChEBI" id="CHEBI:29105"/>
    </ligand>
</feature>
<comment type="catalytic activity">
    <reaction evidence="13">
        <text>N(6)-carboxybiotinyl-L-lysyl-[protein] + acetyl-CoA = N(6)-biotinyl-L-lysyl-[protein] + malonyl-CoA</text>
        <dbReference type="Rhea" id="RHEA:54728"/>
        <dbReference type="Rhea" id="RHEA-COMP:10505"/>
        <dbReference type="Rhea" id="RHEA-COMP:10506"/>
        <dbReference type="ChEBI" id="CHEBI:57288"/>
        <dbReference type="ChEBI" id="CHEBI:57384"/>
        <dbReference type="ChEBI" id="CHEBI:83144"/>
        <dbReference type="ChEBI" id="CHEBI:83145"/>
        <dbReference type="EC" id="2.1.3.15"/>
    </reaction>
</comment>
<dbReference type="InterPro" id="IPR034733">
    <property type="entry name" value="AcCoA_carboxyl_beta"/>
</dbReference>
<gene>
    <name evidence="13" type="primary">accD</name>
    <name evidence="15" type="ORF">J2Z34_001293</name>
</gene>
<keyword evidence="16" id="KW-1185">Reference proteome</keyword>
<evidence type="ECO:0000256" key="1">
    <source>
        <dbReference type="ARBA" id="ARBA00004496"/>
    </source>
</evidence>
<dbReference type="InterPro" id="IPR011762">
    <property type="entry name" value="COA_CT_N"/>
</dbReference>
<protein>
    <recommendedName>
        <fullName evidence="13">Acetyl-coenzyme A carboxylase carboxyl transferase subunit beta</fullName>
        <shortName evidence="13">ACCase subunit beta</shortName>
        <shortName evidence="13">Acetyl-CoA carboxylase carboxyltransferase subunit beta</shortName>
        <ecNumber evidence="13">2.1.3.15</ecNumber>
    </recommendedName>
</protein>
<feature type="binding site" evidence="13">
    <location>
        <position position="62"/>
    </location>
    <ligand>
        <name>Zn(2+)</name>
        <dbReference type="ChEBI" id="CHEBI:29105"/>
    </ligand>
</feature>
<keyword evidence="15" id="KW-0436">Ligase</keyword>
<dbReference type="SUPFAM" id="SSF52096">
    <property type="entry name" value="ClpP/crotonase"/>
    <property type="match status" value="1"/>
</dbReference>
<keyword evidence="8 13" id="KW-0862">Zinc</keyword>
<keyword evidence="5 13" id="KW-0547">Nucleotide-binding</keyword>
<dbReference type="PRINTS" id="PR01070">
    <property type="entry name" value="ACCCTRFRASEB"/>
</dbReference>
<keyword evidence="7 13" id="KW-0276">Fatty acid metabolism</keyword>
<evidence type="ECO:0000256" key="9">
    <source>
        <dbReference type="ARBA" id="ARBA00022840"/>
    </source>
</evidence>
<dbReference type="Gene3D" id="3.90.226.10">
    <property type="entry name" value="2-enoyl-CoA Hydratase, Chain A, domain 1"/>
    <property type="match status" value="1"/>
</dbReference>
<sequence length="290" mass="31808">MGIFKKNKQYFTLPPQEDIDRGAEAAASAPSIPEGLWTKCVKCDKFIITDDLEKNHGVCPKCGAYHRLGAHARINLVVDNDTFREINENIVGNDPLGFPGYENKLESSRKNSGLKEAVITGYGNIEGIRTAIGVMEPGFMMGSMGTAVGEKLASLIEFAIFYKLPLVIFSASGGARMQEGIMSLMQMAKVSAVLKRHSDEGLLYVSVPTDPTTGGVTASFAMLGDIIIAEPGTLIGFAGRRVIEGTIRQKLPEDFQSAEFLLEHGFLDAIVKREDLKDYLHRLLMIHRRN</sequence>
<evidence type="ECO:0000256" key="10">
    <source>
        <dbReference type="ARBA" id="ARBA00023098"/>
    </source>
</evidence>
<evidence type="ECO:0000256" key="11">
    <source>
        <dbReference type="ARBA" id="ARBA00023160"/>
    </source>
</evidence>
<dbReference type="InterPro" id="IPR029045">
    <property type="entry name" value="ClpP/crotonase-like_dom_sf"/>
</dbReference>
<dbReference type="PANTHER" id="PTHR42995">
    <property type="entry name" value="ACETYL-COENZYME A CARBOXYLASE CARBOXYL TRANSFERASE SUBUNIT BETA, CHLOROPLASTIC"/>
    <property type="match status" value="1"/>
</dbReference>
<dbReference type="InterPro" id="IPR041010">
    <property type="entry name" value="Znf-ACC"/>
</dbReference>
<keyword evidence="4 13" id="KW-0479">Metal-binding</keyword>
<keyword evidence="11 13" id="KW-0275">Fatty acid biosynthesis</keyword>
<dbReference type="NCBIfam" id="TIGR00515">
    <property type="entry name" value="accD"/>
    <property type="match status" value="1"/>
</dbReference>
<keyword evidence="3 13" id="KW-0808">Transferase</keyword>
<dbReference type="HAMAP" id="MF_01395">
    <property type="entry name" value="AcetylCoA_CT_beta"/>
    <property type="match status" value="1"/>
</dbReference>
<comment type="cofactor">
    <cofactor evidence="13">
        <name>Zn(2+)</name>
        <dbReference type="ChEBI" id="CHEBI:29105"/>
    </cofactor>
    <text evidence="13">Binds 1 zinc ion per subunit.</text>
</comment>
<evidence type="ECO:0000313" key="16">
    <source>
        <dbReference type="Proteomes" id="UP001519271"/>
    </source>
</evidence>
<evidence type="ECO:0000313" key="15">
    <source>
        <dbReference type="EMBL" id="MBP1918813.1"/>
    </source>
</evidence>
<reference evidence="15 16" key="1">
    <citation type="submission" date="2021-03" db="EMBL/GenBank/DDBJ databases">
        <title>Genomic Encyclopedia of Type Strains, Phase IV (KMG-IV): sequencing the most valuable type-strain genomes for metagenomic binning, comparative biology and taxonomic classification.</title>
        <authorList>
            <person name="Goeker M."/>
        </authorList>
    </citation>
    <scope>NUCLEOTIDE SEQUENCE [LARGE SCALE GENOMIC DNA]</scope>
    <source>
        <strain evidence="15 16">DSM 6139</strain>
    </source>
</reference>
<evidence type="ECO:0000256" key="6">
    <source>
        <dbReference type="ARBA" id="ARBA00022771"/>
    </source>
</evidence>
<dbReference type="GO" id="GO:0003989">
    <property type="term" value="F:acetyl-CoA carboxylase activity"/>
    <property type="evidence" value="ECO:0007669"/>
    <property type="project" value="UniProtKB-EC"/>
</dbReference>
<dbReference type="PANTHER" id="PTHR42995:SF5">
    <property type="entry name" value="ACETYL-COENZYME A CARBOXYLASE CARBOXYL TRANSFERASE SUBUNIT BETA, CHLOROPLASTIC"/>
    <property type="match status" value="1"/>
</dbReference>
<dbReference type="GO" id="GO:0016740">
    <property type="term" value="F:transferase activity"/>
    <property type="evidence" value="ECO:0007669"/>
    <property type="project" value="UniProtKB-KW"/>
</dbReference>
<feature type="zinc finger region" description="C4-type" evidence="13">
    <location>
        <begin position="40"/>
        <end position="62"/>
    </location>
</feature>
<comment type="subcellular location">
    <subcellularLocation>
        <location evidence="1 13">Cytoplasm</location>
    </subcellularLocation>
</comment>
<evidence type="ECO:0000256" key="2">
    <source>
        <dbReference type="ARBA" id="ARBA00022516"/>
    </source>
</evidence>
<comment type="pathway">
    <text evidence="13">Lipid metabolism; malonyl-CoA biosynthesis; malonyl-CoA from acetyl-CoA: step 1/1.</text>
</comment>
<evidence type="ECO:0000256" key="5">
    <source>
        <dbReference type="ARBA" id="ARBA00022741"/>
    </source>
</evidence>
<feature type="binding site" evidence="13">
    <location>
        <position position="40"/>
    </location>
    <ligand>
        <name>Zn(2+)</name>
        <dbReference type="ChEBI" id="CHEBI:29105"/>
    </ligand>
</feature>
<evidence type="ECO:0000256" key="8">
    <source>
        <dbReference type="ARBA" id="ARBA00022833"/>
    </source>
</evidence>
<dbReference type="EC" id="2.1.3.15" evidence="13"/>
<feature type="domain" description="CoA carboxyltransferase N-terminal" evidence="14">
    <location>
        <begin position="36"/>
        <end position="290"/>
    </location>
</feature>
<dbReference type="EMBL" id="JAGGKC010000008">
    <property type="protein sequence ID" value="MBP1918813.1"/>
    <property type="molecule type" value="Genomic_DNA"/>
</dbReference>
<comment type="similarity">
    <text evidence="13">Belongs to the AccD/PCCB family.</text>
</comment>